<dbReference type="GeneID" id="27352236"/>
<protein>
    <submittedName>
        <fullName evidence="2">Uncharacterized protein</fullName>
    </submittedName>
</protein>
<keyword evidence="3" id="KW-1185">Reference proteome</keyword>
<keyword evidence="1" id="KW-0812">Transmembrane</keyword>
<feature type="transmembrane region" description="Helical" evidence="1">
    <location>
        <begin position="12"/>
        <end position="30"/>
    </location>
</feature>
<feature type="transmembrane region" description="Helical" evidence="1">
    <location>
        <begin position="50"/>
        <end position="67"/>
    </location>
</feature>
<name>A0A0D2CC00_9EURO</name>
<accession>A0A0D2CC00</accession>
<dbReference type="HOGENOM" id="CLU_158767_0_0_1"/>
<dbReference type="Proteomes" id="UP000053342">
    <property type="component" value="Unassembled WGS sequence"/>
</dbReference>
<dbReference type="OrthoDB" id="3545927at2759"/>
<dbReference type="EMBL" id="KN847332">
    <property type="protein sequence ID" value="KIW47467.1"/>
    <property type="molecule type" value="Genomic_DNA"/>
</dbReference>
<gene>
    <name evidence="2" type="ORF">PV06_00162</name>
</gene>
<evidence type="ECO:0000313" key="3">
    <source>
        <dbReference type="Proteomes" id="UP000053342"/>
    </source>
</evidence>
<keyword evidence="1" id="KW-0472">Membrane</keyword>
<feature type="transmembrane region" description="Helical" evidence="1">
    <location>
        <begin position="73"/>
        <end position="91"/>
    </location>
</feature>
<dbReference type="AlphaFoldDB" id="A0A0D2CC00"/>
<evidence type="ECO:0000313" key="2">
    <source>
        <dbReference type="EMBL" id="KIW47467.1"/>
    </source>
</evidence>
<dbReference type="RefSeq" id="XP_016267683.1">
    <property type="nucleotide sequence ID" value="XM_016400630.1"/>
</dbReference>
<proteinExistence type="predicted"/>
<dbReference type="VEuPathDB" id="FungiDB:PV06_00162"/>
<evidence type="ECO:0000256" key="1">
    <source>
        <dbReference type="SAM" id="Phobius"/>
    </source>
</evidence>
<sequence length="116" mass="13355">MARLSWPRNPPGWFLFVLGAVMVLRQIMAFIDVKPVMEEFNIREENSVRFMAFSMGSIGLYNILGALEDNWNIYWFSLVSRVVASVIMYTLKGGWENLAHIEFGTAVLLAACMWWT</sequence>
<reference evidence="2 3" key="1">
    <citation type="submission" date="2015-01" db="EMBL/GenBank/DDBJ databases">
        <title>The Genome Sequence of Exophiala oligosperma CBS72588.</title>
        <authorList>
            <consortium name="The Broad Institute Genomics Platform"/>
            <person name="Cuomo C."/>
            <person name="de Hoog S."/>
            <person name="Gorbushina A."/>
            <person name="Stielow B."/>
            <person name="Teixiera M."/>
            <person name="Abouelleil A."/>
            <person name="Chapman S.B."/>
            <person name="Priest M."/>
            <person name="Young S.K."/>
            <person name="Wortman J."/>
            <person name="Nusbaum C."/>
            <person name="Birren B."/>
        </authorList>
    </citation>
    <scope>NUCLEOTIDE SEQUENCE [LARGE SCALE GENOMIC DNA]</scope>
    <source>
        <strain evidence="2 3">CBS 72588</strain>
    </source>
</reference>
<keyword evidence="1" id="KW-1133">Transmembrane helix</keyword>
<organism evidence="2 3">
    <name type="scientific">Exophiala oligosperma</name>
    <dbReference type="NCBI Taxonomy" id="215243"/>
    <lineage>
        <taxon>Eukaryota</taxon>
        <taxon>Fungi</taxon>
        <taxon>Dikarya</taxon>
        <taxon>Ascomycota</taxon>
        <taxon>Pezizomycotina</taxon>
        <taxon>Eurotiomycetes</taxon>
        <taxon>Chaetothyriomycetidae</taxon>
        <taxon>Chaetothyriales</taxon>
        <taxon>Herpotrichiellaceae</taxon>
        <taxon>Exophiala</taxon>
    </lineage>
</organism>